<evidence type="ECO:0000256" key="3">
    <source>
        <dbReference type="ARBA" id="ARBA00022618"/>
    </source>
</evidence>
<dbReference type="Gene3D" id="1.10.443.10">
    <property type="entry name" value="Intergrase catalytic core"/>
    <property type="match status" value="1"/>
</dbReference>
<evidence type="ECO:0000256" key="1">
    <source>
        <dbReference type="ARBA" id="ARBA00004496"/>
    </source>
</evidence>
<keyword evidence="4 9" id="KW-0159">Chromosome partition</keyword>
<feature type="active site" evidence="9">
    <location>
        <position position="238"/>
    </location>
</feature>
<evidence type="ECO:0000256" key="2">
    <source>
        <dbReference type="ARBA" id="ARBA00022490"/>
    </source>
</evidence>
<feature type="active site" description="O-(3'-phospho-DNA)-tyrosine intermediate" evidence="9">
    <location>
        <position position="273"/>
    </location>
</feature>
<dbReference type="Gene3D" id="1.10.150.130">
    <property type="match status" value="1"/>
</dbReference>
<dbReference type="InterPro" id="IPR002104">
    <property type="entry name" value="Integrase_catalytic"/>
</dbReference>
<protein>
    <recommendedName>
        <fullName evidence="9">Tyrosine recombinase XerC</fullName>
    </recommendedName>
</protein>
<dbReference type="CDD" id="cd00798">
    <property type="entry name" value="INT_XerDC_C"/>
    <property type="match status" value="1"/>
</dbReference>
<evidence type="ECO:0000313" key="14">
    <source>
        <dbReference type="Proteomes" id="UP000294801"/>
    </source>
</evidence>
<dbReference type="Pfam" id="PF00589">
    <property type="entry name" value="Phage_integrase"/>
    <property type="match status" value="1"/>
</dbReference>
<dbReference type="InterPro" id="IPR044068">
    <property type="entry name" value="CB"/>
</dbReference>
<dbReference type="EMBL" id="SMDA01000005">
    <property type="protein sequence ID" value="TCW31381.1"/>
    <property type="molecule type" value="Genomic_DNA"/>
</dbReference>
<keyword evidence="6 9" id="KW-0238">DNA-binding</keyword>
<comment type="similarity">
    <text evidence="9">Belongs to the 'phage' integrase family. XerC subfamily.</text>
</comment>
<comment type="function">
    <text evidence="9">Site-specific tyrosine recombinase, which acts by catalyzing the cutting and rejoining of the recombining DNA molecules. The XerC-XerD complex is essential to convert dimers of the bacterial chromosome into monomers to permit their segregation at cell division. It also contributes to the segregational stability of plasmids.</text>
</comment>
<dbReference type="HAMAP" id="MF_01808">
    <property type="entry name" value="Recomb_XerC_XerD"/>
    <property type="match status" value="1"/>
</dbReference>
<dbReference type="PANTHER" id="PTHR30349">
    <property type="entry name" value="PHAGE INTEGRASE-RELATED"/>
    <property type="match status" value="1"/>
</dbReference>
<dbReference type="InterPro" id="IPR013762">
    <property type="entry name" value="Integrase-like_cat_sf"/>
</dbReference>
<sequence length="309" mass="33825">MAETVHGWSAAIDGFDDMLHSEGKSPRTREAYRRDLEALARLLPARSPSEVGRRDLQKAIARLTDEGKVGRTIARMLSAWRRFFAWLGGANGGSANPCAGLKAPRDARLLPKAPGADRMAGLLEADVGNDLLAVRDRAMFELLYSSGLRLSELTALNVNDLDLAGRLVHVAGKGNKDRLIPVGRQAAEALTVWLACRPSGSEALFLTIRGGRLGNRQVQKRLDRWNLLAGGSEPVHPHMLRHAFASHVLQSSGDLRAVQELLGHADLSTTQIYTRLDFQHLARVYDATHPRARLEDHPDPAVPADKAED</sequence>
<evidence type="ECO:0000256" key="4">
    <source>
        <dbReference type="ARBA" id="ARBA00022829"/>
    </source>
</evidence>
<accession>A0ABY2CZ06</accession>
<feature type="domain" description="Core-binding (CB)" evidence="12">
    <location>
        <begin position="6"/>
        <end position="88"/>
    </location>
</feature>
<feature type="active site" evidence="9">
    <location>
        <position position="149"/>
    </location>
</feature>
<organism evidence="13 14">
    <name type="scientific">Gulbenkiania mobilis</name>
    <dbReference type="NCBI Taxonomy" id="397457"/>
    <lineage>
        <taxon>Bacteria</taxon>
        <taxon>Pseudomonadati</taxon>
        <taxon>Pseudomonadota</taxon>
        <taxon>Betaproteobacteria</taxon>
        <taxon>Neisseriales</taxon>
        <taxon>Chromobacteriaceae</taxon>
        <taxon>Gulbenkiania</taxon>
    </lineage>
</organism>
<evidence type="ECO:0000256" key="8">
    <source>
        <dbReference type="ARBA" id="ARBA00023306"/>
    </source>
</evidence>
<keyword evidence="7 9" id="KW-0233">DNA recombination</keyword>
<feature type="region of interest" description="Disordered" evidence="10">
    <location>
        <begin position="289"/>
        <end position="309"/>
    </location>
</feature>
<dbReference type="PROSITE" id="PS51900">
    <property type="entry name" value="CB"/>
    <property type="match status" value="1"/>
</dbReference>
<comment type="subunit">
    <text evidence="9">Forms a cyclic heterotetrameric complex composed of two molecules of XerC and two molecules of XerD.</text>
</comment>
<evidence type="ECO:0000256" key="10">
    <source>
        <dbReference type="SAM" id="MobiDB-lite"/>
    </source>
</evidence>
<dbReference type="PROSITE" id="PS51898">
    <property type="entry name" value="TYR_RECOMBINASE"/>
    <property type="match status" value="1"/>
</dbReference>
<name>A0ABY2CZ06_GULMO</name>
<dbReference type="InterPro" id="IPR010998">
    <property type="entry name" value="Integrase_recombinase_N"/>
</dbReference>
<dbReference type="SUPFAM" id="SSF56349">
    <property type="entry name" value="DNA breaking-rejoining enzymes"/>
    <property type="match status" value="1"/>
</dbReference>
<dbReference type="Proteomes" id="UP000294801">
    <property type="component" value="Unassembled WGS sequence"/>
</dbReference>
<dbReference type="Pfam" id="PF02899">
    <property type="entry name" value="Phage_int_SAM_1"/>
    <property type="match status" value="1"/>
</dbReference>
<evidence type="ECO:0000313" key="13">
    <source>
        <dbReference type="EMBL" id="TCW31381.1"/>
    </source>
</evidence>
<dbReference type="RefSeq" id="WP_318271397.1">
    <property type="nucleotide sequence ID" value="NZ_SMDA01000005.1"/>
</dbReference>
<evidence type="ECO:0000259" key="11">
    <source>
        <dbReference type="PROSITE" id="PS51898"/>
    </source>
</evidence>
<gene>
    <name evidence="9" type="primary">xerC</name>
    <name evidence="13" type="ORF">EV669_10581</name>
</gene>
<feature type="active site" evidence="9">
    <location>
        <position position="241"/>
    </location>
</feature>
<proteinExistence type="inferred from homology"/>
<dbReference type="InterPro" id="IPR050090">
    <property type="entry name" value="Tyrosine_recombinase_XerCD"/>
</dbReference>
<comment type="subcellular location">
    <subcellularLocation>
        <location evidence="1 9">Cytoplasm</location>
    </subcellularLocation>
</comment>
<feature type="active site" evidence="9">
    <location>
        <position position="264"/>
    </location>
</feature>
<keyword evidence="3 9" id="KW-0132">Cell division</keyword>
<keyword evidence="8 9" id="KW-0131">Cell cycle</keyword>
<dbReference type="InterPro" id="IPR004107">
    <property type="entry name" value="Integrase_SAM-like_N"/>
</dbReference>
<keyword evidence="14" id="KW-1185">Reference proteome</keyword>
<evidence type="ECO:0000256" key="9">
    <source>
        <dbReference type="HAMAP-Rule" id="MF_01808"/>
    </source>
</evidence>
<dbReference type="InterPro" id="IPR011010">
    <property type="entry name" value="DNA_brk_join_enz"/>
</dbReference>
<dbReference type="InterPro" id="IPR023009">
    <property type="entry name" value="Tyrosine_recombinase_XerC/XerD"/>
</dbReference>
<evidence type="ECO:0000256" key="5">
    <source>
        <dbReference type="ARBA" id="ARBA00022908"/>
    </source>
</evidence>
<evidence type="ECO:0000259" key="12">
    <source>
        <dbReference type="PROSITE" id="PS51900"/>
    </source>
</evidence>
<keyword evidence="5 9" id="KW-0229">DNA integration</keyword>
<evidence type="ECO:0000256" key="7">
    <source>
        <dbReference type="ARBA" id="ARBA00023172"/>
    </source>
</evidence>
<dbReference type="PANTHER" id="PTHR30349:SF81">
    <property type="entry name" value="TYROSINE RECOMBINASE XERC"/>
    <property type="match status" value="1"/>
</dbReference>
<reference evidence="13 14" key="1">
    <citation type="submission" date="2019-03" db="EMBL/GenBank/DDBJ databases">
        <title>Genomic Encyclopedia of Type Strains, Phase IV (KMG-IV): sequencing the most valuable type-strain genomes for metagenomic binning, comparative biology and taxonomic classification.</title>
        <authorList>
            <person name="Goeker M."/>
        </authorList>
    </citation>
    <scope>NUCLEOTIDE SEQUENCE [LARGE SCALE GENOMIC DNA]</scope>
    <source>
        <strain evidence="13 14">DSM 18507</strain>
    </source>
</reference>
<feature type="active site" evidence="9">
    <location>
        <position position="173"/>
    </location>
</feature>
<feature type="domain" description="Tyr recombinase" evidence="11">
    <location>
        <begin position="109"/>
        <end position="286"/>
    </location>
</feature>
<keyword evidence="2 9" id="KW-0963">Cytoplasm</keyword>
<comment type="caution">
    <text evidence="13">The sequence shown here is derived from an EMBL/GenBank/DDBJ whole genome shotgun (WGS) entry which is preliminary data.</text>
</comment>
<evidence type="ECO:0000256" key="6">
    <source>
        <dbReference type="ARBA" id="ARBA00023125"/>
    </source>
</evidence>